<feature type="transmembrane region" description="Helical" evidence="1">
    <location>
        <begin position="246"/>
        <end position="272"/>
    </location>
</feature>
<dbReference type="Proteomes" id="UP001348492">
    <property type="component" value="Chromosome"/>
</dbReference>
<evidence type="ECO:0000256" key="1">
    <source>
        <dbReference type="SAM" id="Phobius"/>
    </source>
</evidence>
<dbReference type="RefSeq" id="WP_018590768.1">
    <property type="nucleotide sequence ID" value="NZ_CP117523.1"/>
</dbReference>
<evidence type="ECO:0008006" key="4">
    <source>
        <dbReference type="Google" id="ProtNLM"/>
    </source>
</evidence>
<name>A0ABZ2EVP8_9FIRM</name>
<keyword evidence="3" id="KW-1185">Reference proteome</keyword>
<keyword evidence="1" id="KW-0812">Transmembrane</keyword>
<accession>A0ABZ2EVP8</accession>
<dbReference type="PANTHER" id="PTHR37305">
    <property type="entry name" value="INTEGRAL MEMBRANE PROTEIN-RELATED"/>
    <property type="match status" value="1"/>
</dbReference>
<feature type="transmembrane region" description="Helical" evidence="1">
    <location>
        <begin position="378"/>
        <end position="403"/>
    </location>
</feature>
<organism evidence="2 3">
    <name type="scientific">Terrisporobacter glycolicus ATCC 14880 = DSM 1288</name>
    <dbReference type="NCBI Taxonomy" id="1121315"/>
    <lineage>
        <taxon>Bacteria</taxon>
        <taxon>Bacillati</taxon>
        <taxon>Bacillota</taxon>
        <taxon>Clostridia</taxon>
        <taxon>Peptostreptococcales</taxon>
        <taxon>Peptostreptococcaceae</taxon>
        <taxon>Terrisporobacter</taxon>
    </lineage>
</organism>
<feature type="transmembrane region" description="Helical" evidence="1">
    <location>
        <begin position="194"/>
        <end position="217"/>
    </location>
</feature>
<sequence length="414" mass="47586">MNELTKFELKKIIKRRSSIMAIAMVFLVCIINLVFSISGESYGSDLTGNLKKGISAITKKREEVNNLNGNLTEKRISDVINIYNSLQKSSKNTGDFDGLNEEEYYTHWQKYKDIDSLIDRSYGQSLLLGVDASANLKSKDGIKFYSNREKQVLNYIEHESSYEYTNKEKDKIIKTTNKMDTPLYYNYTDGWFKLIWDMSLISIVIIICASICISSIFSSECENQIDGIILSTKYGKDKLIKSKFKAAFIFTTIFYFISIGFAAFIRLFIYGFEGWNCKIQSVSTYWHSMYNINFLQAFLLSVVFGYIGCLVATSIAMFISSKLKNSFTVIIMTLGLLFVPRFINMGTMPKFIDYIIDLFPINIANINNTLGYYKFYDIFGVLVIQPWIMMIVSVILIITLLFFTDKACKNHEVE</sequence>
<protein>
    <recommendedName>
        <fullName evidence="4">ABC-2 family transporter protein</fullName>
    </recommendedName>
</protein>
<reference evidence="2 3" key="1">
    <citation type="journal article" date="2023" name="PLoS ONE">
        <title>Genome-based metabolic and phylogenomic analysis of three Terrisporobacter species.</title>
        <authorList>
            <person name="Boer T."/>
            <person name="Bengelsdorf F.R."/>
            <person name="Bomeke M."/>
            <person name="Daniel R."/>
            <person name="Poehlein A."/>
        </authorList>
    </citation>
    <scope>NUCLEOTIDE SEQUENCE [LARGE SCALE GENOMIC DNA]</scope>
    <source>
        <strain evidence="2 3">DSM 1288</strain>
    </source>
</reference>
<proteinExistence type="predicted"/>
<evidence type="ECO:0000313" key="3">
    <source>
        <dbReference type="Proteomes" id="UP001348492"/>
    </source>
</evidence>
<keyword evidence="1" id="KW-0472">Membrane</keyword>
<keyword evidence="1" id="KW-1133">Transmembrane helix</keyword>
<gene>
    <name evidence="2" type="ORF">TEGL_21770</name>
</gene>
<feature type="transmembrane region" description="Helical" evidence="1">
    <location>
        <begin position="292"/>
        <end position="319"/>
    </location>
</feature>
<dbReference type="EMBL" id="CP117523">
    <property type="protein sequence ID" value="WWD83763.1"/>
    <property type="molecule type" value="Genomic_DNA"/>
</dbReference>
<dbReference type="PANTHER" id="PTHR37305:SF1">
    <property type="entry name" value="MEMBRANE PROTEIN"/>
    <property type="match status" value="1"/>
</dbReference>
<feature type="transmembrane region" description="Helical" evidence="1">
    <location>
        <begin position="21"/>
        <end position="39"/>
    </location>
</feature>
<evidence type="ECO:0000313" key="2">
    <source>
        <dbReference type="EMBL" id="WWD83763.1"/>
    </source>
</evidence>
<feature type="transmembrane region" description="Helical" evidence="1">
    <location>
        <begin position="326"/>
        <end position="343"/>
    </location>
</feature>